<keyword evidence="2" id="KW-1185">Reference proteome</keyword>
<evidence type="ECO:0000313" key="2">
    <source>
        <dbReference type="Proteomes" id="UP001444661"/>
    </source>
</evidence>
<comment type="caution">
    <text evidence="1">The sequence shown here is derived from an EMBL/GenBank/DDBJ whole genome shotgun (WGS) entry which is preliminary data.</text>
</comment>
<gene>
    <name evidence="1" type="ORF">PG993_009874</name>
</gene>
<protein>
    <submittedName>
        <fullName evidence="1">Uncharacterized protein</fullName>
    </submittedName>
</protein>
<reference evidence="1 2" key="1">
    <citation type="submission" date="2023-01" db="EMBL/GenBank/DDBJ databases">
        <title>Analysis of 21 Apiospora genomes using comparative genomics revels a genus with tremendous synthesis potential of carbohydrate active enzymes and secondary metabolites.</title>
        <authorList>
            <person name="Sorensen T."/>
        </authorList>
    </citation>
    <scope>NUCLEOTIDE SEQUENCE [LARGE SCALE GENOMIC DNA]</scope>
    <source>
        <strain evidence="1 2">CBS 33761</strain>
    </source>
</reference>
<dbReference type="EMBL" id="JAQQWK010000009">
    <property type="protein sequence ID" value="KAK8034879.1"/>
    <property type="molecule type" value="Genomic_DNA"/>
</dbReference>
<organism evidence="1 2">
    <name type="scientific">Apiospora rasikravindrae</name>
    <dbReference type="NCBI Taxonomy" id="990691"/>
    <lineage>
        <taxon>Eukaryota</taxon>
        <taxon>Fungi</taxon>
        <taxon>Dikarya</taxon>
        <taxon>Ascomycota</taxon>
        <taxon>Pezizomycotina</taxon>
        <taxon>Sordariomycetes</taxon>
        <taxon>Xylariomycetidae</taxon>
        <taxon>Amphisphaeriales</taxon>
        <taxon>Apiosporaceae</taxon>
        <taxon>Apiospora</taxon>
    </lineage>
</organism>
<name>A0ABR1SME5_9PEZI</name>
<evidence type="ECO:0000313" key="1">
    <source>
        <dbReference type="EMBL" id="KAK8034879.1"/>
    </source>
</evidence>
<proteinExistence type="predicted"/>
<sequence>MRYTGSYGEAGLEQHILVGKDWDHDQCEGTYPWRKADSEKPIGRFSNLACLSDHTALDEKQEDIARLTPEEVQRDQIWDYNFLY</sequence>
<dbReference type="Proteomes" id="UP001444661">
    <property type="component" value="Unassembled WGS sequence"/>
</dbReference>
<accession>A0ABR1SME5</accession>